<dbReference type="EMBL" id="JAFMPP010000011">
    <property type="protein sequence ID" value="MBO0663508.1"/>
    <property type="molecule type" value="Genomic_DNA"/>
</dbReference>
<sequence length="125" mass="13273">MAVVLAMGGKSAVAQDPVIDPAGPFRLGEGFADEPATCASLPAWIEKAPDYDGRISMTITGPLRESHWDGALAYLVMCDPKGVEVTCVTYAPHVIDPAKSVMLAGGYRHVGARRVILDPCLAYDE</sequence>
<organism evidence="1 2">
    <name type="scientific">Jiella flava</name>
    <dbReference type="NCBI Taxonomy" id="2816857"/>
    <lineage>
        <taxon>Bacteria</taxon>
        <taxon>Pseudomonadati</taxon>
        <taxon>Pseudomonadota</taxon>
        <taxon>Alphaproteobacteria</taxon>
        <taxon>Hyphomicrobiales</taxon>
        <taxon>Aurantimonadaceae</taxon>
        <taxon>Jiella</taxon>
    </lineage>
</organism>
<dbReference type="AlphaFoldDB" id="A0A939G0W4"/>
<protein>
    <submittedName>
        <fullName evidence="1">Uncharacterized protein</fullName>
    </submittedName>
</protein>
<evidence type="ECO:0000313" key="1">
    <source>
        <dbReference type="EMBL" id="MBO0663508.1"/>
    </source>
</evidence>
<dbReference type="Proteomes" id="UP000664122">
    <property type="component" value="Unassembled WGS sequence"/>
</dbReference>
<evidence type="ECO:0000313" key="2">
    <source>
        <dbReference type="Proteomes" id="UP000664122"/>
    </source>
</evidence>
<gene>
    <name evidence="1" type="ORF">J1C48_13040</name>
</gene>
<name>A0A939G0W4_9HYPH</name>
<proteinExistence type="predicted"/>
<accession>A0A939G0W4</accession>
<dbReference type="RefSeq" id="WP_207258298.1">
    <property type="nucleotide sequence ID" value="NZ_JAFMPP010000011.1"/>
</dbReference>
<comment type="caution">
    <text evidence="1">The sequence shown here is derived from an EMBL/GenBank/DDBJ whole genome shotgun (WGS) entry which is preliminary data.</text>
</comment>
<reference evidence="1" key="1">
    <citation type="submission" date="2021-03" db="EMBL/GenBank/DDBJ databases">
        <title>Whole genome sequence of Jiella sp. CQZ9-1.</title>
        <authorList>
            <person name="Tuo L."/>
        </authorList>
    </citation>
    <scope>NUCLEOTIDE SEQUENCE</scope>
    <source>
        <strain evidence="1">CQZ9-1</strain>
    </source>
</reference>
<keyword evidence="2" id="KW-1185">Reference proteome</keyword>